<name>A0A0N0BCT8_9HYME</name>
<keyword evidence="2" id="KW-1185">Reference proteome</keyword>
<dbReference type="Proteomes" id="UP000053105">
    <property type="component" value="Unassembled WGS sequence"/>
</dbReference>
<reference evidence="1 2" key="1">
    <citation type="submission" date="2015-07" db="EMBL/GenBank/DDBJ databases">
        <title>The genome of Melipona quadrifasciata.</title>
        <authorList>
            <person name="Pan H."/>
            <person name="Kapheim K."/>
        </authorList>
    </citation>
    <scope>NUCLEOTIDE SEQUENCE [LARGE SCALE GENOMIC DNA]</scope>
    <source>
        <strain evidence="1">0111107301</strain>
        <tissue evidence="1">Whole body</tissue>
    </source>
</reference>
<gene>
    <name evidence="1" type="ORF">WN51_06565</name>
</gene>
<protein>
    <submittedName>
        <fullName evidence="1">Uncharacterized protein</fullName>
    </submittedName>
</protein>
<dbReference type="EMBL" id="KQ435889">
    <property type="protein sequence ID" value="KOX69481.1"/>
    <property type="molecule type" value="Genomic_DNA"/>
</dbReference>
<accession>A0A0N0BCT8</accession>
<sequence>MEGPYGTGVLIEFALRAAIITHTGSVISSYNTVLISCDIVLHLTRNQYKRELRSEEVLSIKTK</sequence>
<evidence type="ECO:0000313" key="2">
    <source>
        <dbReference type="Proteomes" id="UP000053105"/>
    </source>
</evidence>
<organism evidence="1 2">
    <name type="scientific">Melipona quadrifasciata</name>
    <dbReference type="NCBI Taxonomy" id="166423"/>
    <lineage>
        <taxon>Eukaryota</taxon>
        <taxon>Metazoa</taxon>
        <taxon>Ecdysozoa</taxon>
        <taxon>Arthropoda</taxon>
        <taxon>Hexapoda</taxon>
        <taxon>Insecta</taxon>
        <taxon>Pterygota</taxon>
        <taxon>Neoptera</taxon>
        <taxon>Endopterygota</taxon>
        <taxon>Hymenoptera</taxon>
        <taxon>Apocrita</taxon>
        <taxon>Aculeata</taxon>
        <taxon>Apoidea</taxon>
        <taxon>Anthophila</taxon>
        <taxon>Apidae</taxon>
        <taxon>Melipona</taxon>
    </lineage>
</organism>
<proteinExistence type="predicted"/>
<evidence type="ECO:0000313" key="1">
    <source>
        <dbReference type="EMBL" id="KOX69481.1"/>
    </source>
</evidence>
<dbReference type="AlphaFoldDB" id="A0A0N0BCT8"/>